<dbReference type="AlphaFoldDB" id="A0A0U3L7P0"/>
<dbReference type="KEGG" id="sgb:WQO_00100"/>
<proteinExistence type="predicted"/>
<accession>A0A0U3L7P0</accession>
<evidence type="ECO:0000313" key="2">
    <source>
        <dbReference type="Proteomes" id="UP000064183"/>
    </source>
</evidence>
<organism evidence="1 2">
    <name type="scientific">Streptomyces globisporus C-1027</name>
    <dbReference type="NCBI Taxonomy" id="1172567"/>
    <lineage>
        <taxon>Bacteria</taxon>
        <taxon>Bacillati</taxon>
        <taxon>Actinomycetota</taxon>
        <taxon>Actinomycetes</taxon>
        <taxon>Kitasatosporales</taxon>
        <taxon>Streptomycetaceae</taxon>
        <taxon>Streptomyces</taxon>
    </lineage>
</organism>
<dbReference type="EMBL" id="CP013738">
    <property type="protein sequence ID" value="ALU91912.1"/>
    <property type="molecule type" value="Genomic_DNA"/>
</dbReference>
<name>A0A0U3L7P0_STRGL</name>
<gene>
    <name evidence="1" type="ORF">WQO_00100</name>
</gene>
<reference evidence="1 2" key="1">
    <citation type="journal article" date="2012" name="J. Bacteriol.">
        <title>Draft genome sequence of Streptomyces globisporus C-1027, which produces an antitumor antibiotic consisting of a nine-membered enediyne with a chromoprotein.</title>
        <authorList>
            <person name="Wang L."/>
            <person name="Wang S."/>
            <person name="He Q."/>
            <person name="Yu T."/>
            <person name="Li Q."/>
            <person name="Hong B."/>
        </authorList>
    </citation>
    <scope>NUCLEOTIDE SEQUENCE [LARGE SCALE GENOMIC DNA]</scope>
    <source>
        <strain evidence="1 2">C-1027</strain>
    </source>
</reference>
<dbReference type="Proteomes" id="UP000064183">
    <property type="component" value="Chromosome"/>
</dbReference>
<sequence>MGVVGAGLSGDDGEWQARLGVEVSCLLAGRDQQRGEVARGAPVQGPALVRESATSSATTCTRRPPWPRPAACSAPFTDGDQVIVQAIAPSTMVALNDVDAMAPVVDEATRHLDAALASLAEGGA</sequence>
<protein>
    <submittedName>
        <fullName evidence="1">Uncharacterized protein</fullName>
    </submittedName>
</protein>
<evidence type="ECO:0000313" key="1">
    <source>
        <dbReference type="EMBL" id="ALU91912.1"/>
    </source>
</evidence>